<protein>
    <submittedName>
        <fullName evidence="1">Nucleotidyltransferase</fullName>
    </submittedName>
</protein>
<sequence length="262" mass="28447">MTDDQQRLANQLVAVLGEDPRIRSVWLSGSLGRGAGDAWSDVDLTIVVAENAIAACVADYGARTTGLPSLVLSQIIHGRVLTAITKDWRRFDLAFLTPGEFARQDGAGLRHLLGDAEKPPERPRRAGSSPAQLNALVTEFLRVMGLAPVAFGREEWLVARQGVELLRQMTVDLMVEEAGLAPSARGVKRLNPFLTEDQRLALEALPSPPADPLSLLEAQVAISALFLPRARKLLAERGIDWPVAFEGATRDHLRTTLGVELP</sequence>
<comment type="caution">
    <text evidence="1">The sequence shown here is derived from an EMBL/GenBank/DDBJ whole genome shotgun (WGS) entry which is preliminary data.</text>
</comment>
<evidence type="ECO:0000313" key="2">
    <source>
        <dbReference type="Proteomes" id="UP001549110"/>
    </source>
</evidence>
<gene>
    <name evidence="1" type="ORF">ABID41_002184</name>
</gene>
<dbReference type="CDD" id="cd05403">
    <property type="entry name" value="NT_KNTase_like"/>
    <property type="match status" value="1"/>
</dbReference>
<reference evidence="1 2" key="1">
    <citation type="submission" date="2024-06" db="EMBL/GenBank/DDBJ databases">
        <title>Genomic Encyclopedia of Type Strains, Phase IV (KMG-IV): sequencing the most valuable type-strain genomes for metagenomic binning, comparative biology and taxonomic classification.</title>
        <authorList>
            <person name="Goeker M."/>
        </authorList>
    </citation>
    <scope>NUCLEOTIDE SEQUENCE [LARGE SCALE GENOMIC DNA]</scope>
    <source>
        <strain evidence="1 2">DSM 17809</strain>
    </source>
</reference>
<dbReference type="SUPFAM" id="SSF81301">
    <property type="entry name" value="Nucleotidyltransferase"/>
    <property type="match status" value="1"/>
</dbReference>
<evidence type="ECO:0000313" key="1">
    <source>
        <dbReference type="EMBL" id="MET3527089.1"/>
    </source>
</evidence>
<keyword evidence="2" id="KW-1185">Reference proteome</keyword>
<proteinExistence type="predicted"/>
<name>A0ABV2EJ77_9CAUL</name>
<dbReference type="EMBL" id="JBEPLU010000001">
    <property type="protein sequence ID" value="MET3527089.1"/>
    <property type="molecule type" value="Genomic_DNA"/>
</dbReference>
<dbReference type="RefSeq" id="WP_354297607.1">
    <property type="nucleotide sequence ID" value="NZ_JBEPLU010000001.1"/>
</dbReference>
<dbReference type="Proteomes" id="UP001549110">
    <property type="component" value="Unassembled WGS sequence"/>
</dbReference>
<dbReference type="InterPro" id="IPR043519">
    <property type="entry name" value="NT_sf"/>
</dbReference>
<accession>A0ABV2EJ77</accession>
<organism evidence="1 2">
    <name type="scientific">Phenylobacterium koreense</name>
    <dbReference type="NCBI Taxonomy" id="266125"/>
    <lineage>
        <taxon>Bacteria</taxon>
        <taxon>Pseudomonadati</taxon>
        <taxon>Pseudomonadota</taxon>
        <taxon>Alphaproteobacteria</taxon>
        <taxon>Caulobacterales</taxon>
        <taxon>Caulobacteraceae</taxon>
        <taxon>Phenylobacterium</taxon>
    </lineage>
</organism>
<dbReference type="Gene3D" id="3.30.460.10">
    <property type="entry name" value="Beta Polymerase, domain 2"/>
    <property type="match status" value="1"/>
</dbReference>